<keyword evidence="3" id="KW-1185">Reference proteome</keyword>
<dbReference type="InterPro" id="IPR053291">
    <property type="entry name" value="Ommatidial_diff-associated"/>
</dbReference>
<gene>
    <name evidence="2" type="ORF">BpHYR1_005490</name>
</gene>
<organism evidence="2 3">
    <name type="scientific">Brachionus plicatilis</name>
    <name type="common">Marine rotifer</name>
    <name type="synonym">Brachionus muelleri</name>
    <dbReference type="NCBI Taxonomy" id="10195"/>
    <lineage>
        <taxon>Eukaryota</taxon>
        <taxon>Metazoa</taxon>
        <taxon>Spiralia</taxon>
        <taxon>Gnathifera</taxon>
        <taxon>Rotifera</taxon>
        <taxon>Eurotatoria</taxon>
        <taxon>Monogononta</taxon>
        <taxon>Pseudotrocha</taxon>
        <taxon>Ploima</taxon>
        <taxon>Brachionidae</taxon>
        <taxon>Brachionus</taxon>
    </lineage>
</organism>
<evidence type="ECO:0000313" key="2">
    <source>
        <dbReference type="EMBL" id="RMZ97703.1"/>
    </source>
</evidence>
<feature type="transmembrane region" description="Helical" evidence="1">
    <location>
        <begin position="275"/>
        <end position="298"/>
    </location>
</feature>
<evidence type="ECO:0000313" key="3">
    <source>
        <dbReference type="Proteomes" id="UP000276133"/>
    </source>
</evidence>
<dbReference type="Proteomes" id="UP000276133">
    <property type="component" value="Unassembled WGS sequence"/>
</dbReference>
<proteinExistence type="predicted"/>
<accession>A0A3M7PFA2</accession>
<dbReference type="PANTHER" id="PTHR21579">
    <property type="entry name" value="PROTEIN TINCAR"/>
    <property type="match status" value="1"/>
</dbReference>
<feature type="transmembrane region" description="Helical" evidence="1">
    <location>
        <begin position="161"/>
        <end position="183"/>
    </location>
</feature>
<dbReference type="PANTHER" id="PTHR21579:SF20">
    <property type="entry name" value="PROTEIN TINCAR"/>
    <property type="match status" value="1"/>
</dbReference>
<keyword evidence="1" id="KW-1133">Transmembrane helix</keyword>
<protein>
    <submittedName>
        <fullName evidence="2">Tincar-like isoform X1</fullName>
    </submittedName>
</protein>
<feature type="transmembrane region" description="Helical" evidence="1">
    <location>
        <begin position="248"/>
        <end position="268"/>
    </location>
</feature>
<feature type="transmembrane region" description="Helical" evidence="1">
    <location>
        <begin position="328"/>
        <end position="349"/>
    </location>
</feature>
<evidence type="ECO:0000256" key="1">
    <source>
        <dbReference type="SAM" id="Phobius"/>
    </source>
</evidence>
<dbReference type="OrthoDB" id="10033661at2759"/>
<comment type="caution">
    <text evidence="2">The sequence shown here is derived from an EMBL/GenBank/DDBJ whole genome shotgun (WGS) entry which is preliminary data.</text>
</comment>
<name>A0A3M7PFA2_BRAPC</name>
<feature type="transmembrane region" description="Helical" evidence="1">
    <location>
        <begin position="76"/>
        <end position="96"/>
    </location>
</feature>
<keyword evidence="1" id="KW-0472">Membrane</keyword>
<feature type="transmembrane region" description="Helical" evidence="1">
    <location>
        <begin position="12"/>
        <end position="32"/>
    </location>
</feature>
<sequence length="621" mass="71742">MCLKICNSRKCCISIWSSWYSVLIVLIHVFLIHDRIAAILDLKQTLDLNPLEPASTINNSNFPSLSVLEPKPSQEYTVRVCSTCFSAFFLILFFVFSNKKIGNFSNDGVKLGRDFFGEKLHHHHKHLDSAQKIDSFDSVSSMATKNVPTSAVKHLGKLFSLIWRHFLPINSTLHLMSIFFLLVQDLIYHQEALVAREINSLLNTSCRSQNFTQCLIDILVMLKSENSAETLFQNPFLVHILTKFKLELISITLAYLSISIRYGSVFWYTNKTLAYAISSIGLFNMIEQLFQLYILFYISRQNLLGSLFRVTMVEHSHQTLFINDQFKLYLLFSFLSLSIVSSLIPIYSFSYLKYKERFLIEENLFIRTSSGEGEQKKLFEKEKFLTSEFLDSAVDVSSEKNTCFNYCPHLVATLQLVVICALKLPFSYDLIIYFNVYKDHVLMVAIINEIMHTIILLFIWLILTLKTEWQMHLRTSFSICHWTYHLRLSEKEKEKDGVKTVSAKIDGESDFFNSETLYRNEIRKSSRNLLQHNRNSASVVPAYVRPENRLNRMSQPAYLSSSTPSSRFTIPQLVHSNIEIPILKSPSLTQKSFNQSVPSSAYNQTVLYLKRPPASEYESRV</sequence>
<dbReference type="AlphaFoldDB" id="A0A3M7PFA2"/>
<feature type="transmembrane region" description="Helical" evidence="1">
    <location>
        <begin position="440"/>
        <end position="463"/>
    </location>
</feature>
<dbReference type="EMBL" id="REGN01011244">
    <property type="protein sequence ID" value="RMZ97703.1"/>
    <property type="molecule type" value="Genomic_DNA"/>
</dbReference>
<feature type="transmembrane region" description="Helical" evidence="1">
    <location>
        <begin position="410"/>
        <end position="434"/>
    </location>
</feature>
<reference evidence="2 3" key="1">
    <citation type="journal article" date="2018" name="Sci. Rep.">
        <title>Genomic signatures of local adaptation to the degree of environmental predictability in rotifers.</title>
        <authorList>
            <person name="Franch-Gras L."/>
            <person name="Hahn C."/>
            <person name="Garcia-Roger E.M."/>
            <person name="Carmona M.J."/>
            <person name="Serra M."/>
            <person name="Gomez A."/>
        </authorList>
    </citation>
    <scope>NUCLEOTIDE SEQUENCE [LARGE SCALE GENOMIC DNA]</scope>
    <source>
        <strain evidence="2">HYR1</strain>
    </source>
</reference>
<keyword evidence="1" id="KW-0812">Transmembrane</keyword>